<name>A0ABR3RWR7_9PLEO</name>
<comment type="caution">
    <text evidence="1">The sequence shown here is derived from an EMBL/GenBank/DDBJ whole genome shotgun (WGS) entry which is preliminary data.</text>
</comment>
<gene>
    <name evidence="1" type="ORF">SLS59_002041</name>
</gene>
<accession>A0ABR3RWR7</accession>
<keyword evidence="2" id="KW-1185">Reference proteome</keyword>
<organism evidence="1 2">
    <name type="scientific">Nothophoma quercina</name>
    <dbReference type="NCBI Taxonomy" id="749835"/>
    <lineage>
        <taxon>Eukaryota</taxon>
        <taxon>Fungi</taxon>
        <taxon>Dikarya</taxon>
        <taxon>Ascomycota</taxon>
        <taxon>Pezizomycotina</taxon>
        <taxon>Dothideomycetes</taxon>
        <taxon>Pleosporomycetidae</taxon>
        <taxon>Pleosporales</taxon>
        <taxon>Pleosporineae</taxon>
        <taxon>Didymellaceae</taxon>
        <taxon>Nothophoma</taxon>
    </lineage>
</organism>
<evidence type="ECO:0000313" key="1">
    <source>
        <dbReference type="EMBL" id="KAL1608850.1"/>
    </source>
</evidence>
<dbReference type="InterPro" id="IPR052741">
    <property type="entry name" value="Mitochondrial_HTD2"/>
</dbReference>
<protein>
    <submittedName>
        <fullName evidence="1">Uncharacterized protein</fullName>
    </submittedName>
</protein>
<reference evidence="1 2" key="1">
    <citation type="submission" date="2024-02" db="EMBL/GenBank/DDBJ databases">
        <title>De novo assembly and annotation of 12 fungi associated with fruit tree decline syndrome in Ontario, Canada.</title>
        <authorList>
            <person name="Sulman M."/>
            <person name="Ellouze W."/>
            <person name="Ilyukhin E."/>
        </authorList>
    </citation>
    <scope>NUCLEOTIDE SEQUENCE [LARGE SCALE GENOMIC DNA]</scope>
    <source>
        <strain evidence="1 2">M97-236</strain>
    </source>
</reference>
<dbReference type="PANTHER" id="PTHR28152">
    <property type="entry name" value="HYDROXYACYL-THIOESTER DEHYDRATASE TYPE 2, MITOCHONDRIAL"/>
    <property type="match status" value="1"/>
</dbReference>
<proteinExistence type="predicted"/>
<dbReference type="PANTHER" id="PTHR28152:SF1">
    <property type="entry name" value="HYDROXYACYL-THIOESTER DEHYDRATASE TYPE 2, MITOCHONDRIAL"/>
    <property type="match status" value="1"/>
</dbReference>
<dbReference type="EMBL" id="JAKIXB020000005">
    <property type="protein sequence ID" value="KAL1608850.1"/>
    <property type="molecule type" value="Genomic_DNA"/>
</dbReference>
<sequence>MSVHMRCPQRIANTCAHRTVWRRRGVRYYASGTTSDPDWFQQVRTELLSRKPLYQREELDNLHHEQLLSTLTEFAPRLPQLDGGARPNVPLAQLLTRFNIRVASSKLLPDGTDPLHSPGEPWMRRMWAGGSVQVNPALKLKSETPFTLSSRTACLERIKDVRLQGEGEAAKIFVTIERRFASIDQLREAAGTQFGGDARKYIVQQVDDGVEWGDAWVKEERKLVFLKPKTAAELLAIQTGQTLAPAYLNCMSFSA</sequence>
<dbReference type="Proteomes" id="UP001521222">
    <property type="component" value="Unassembled WGS sequence"/>
</dbReference>
<evidence type="ECO:0000313" key="2">
    <source>
        <dbReference type="Proteomes" id="UP001521222"/>
    </source>
</evidence>